<sequence length="496" mass="57973">MVFIVPDTFLENYTCSVCYKYLSVIPVKICRKKNICGRCVKNESSETDSMYNKIAVGALFKCVNQYDGCRSILPVNQVEAHEKICKSKVHVCPLCPEAVNLETYLFIQHFRRYHKNHILEKCYFELEMDNSLYQHQIYLYKSKNNLFFVKVQIKSATLTFTISALRDENLEEIYQRFRIICVDSIIETNKKLVLSVTKSEGNSFIISRSLFIKGKLHVLFELESSGVTKVIEESGEPSTLKKNNSVIKIDRKVAYKLQISKSEVNIRGKIFVPFCFVCSDVICIDDENDLNYIMLKDRYIYVCLHCLLYIKRIKSLDYWIDSEDSFTTSCSRILYYCQWECGTACYSEELLFHEINCINQPTRKCPFNDCDFMGKLNDIERHFDSTHKTNENDIYVYTSFVLILPNVEMYVWLKGYFVIIKFTFSTDFFNLKIDYRGLPKQMTLVIVLESGRGYYVSGPNGTTLRLNLSEYDYDDILNGYAKIIIREETDNFDNCI</sequence>
<evidence type="ECO:0000256" key="2">
    <source>
        <dbReference type="ARBA" id="ARBA00022771"/>
    </source>
</evidence>
<keyword evidence="3" id="KW-0862">Zinc</keyword>
<dbReference type="PANTHER" id="PTHR45877:SF2">
    <property type="entry name" value="E3 UBIQUITIN-PROTEIN LIGASE SINA-RELATED"/>
    <property type="match status" value="1"/>
</dbReference>
<dbReference type="PANTHER" id="PTHR45877">
    <property type="entry name" value="E3 UBIQUITIN-PROTEIN LIGASE SIAH2"/>
    <property type="match status" value="1"/>
</dbReference>
<evidence type="ECO:0000313" key="6">
    <source>
        <dbReference type="EMBL" id="CAH1110258.1"/>
    </source>
</evidence>
<keyword evidence="7" id="KW-1185">Reference proteome</keyword>
<accession>A0A9P0D1C6</accession>
<dbReference type="AlphaFoldDB" id="A0A9P0D1C6"/>
<dbReference type="InterPro" id="IPR013010">
    <property type="entry name" value="Znf_SIAH"/>
</dbReference>
<dbReference type="SUPFAM" id="SSF49599">
    <property type="entry name" value="TRAF domain-like"/>
    <property type="match status" value="2"/>
</dbReference>
<evidence type="ECO:0000256" key="1">
    <source>
        <dbReference type="ARBA" id="ARBA00022723"/>
    </source>
</evidence>
<dbReference type="InterPro" id="IPR013083">
    <property type="entry name" value="Znf_RING/FYVE/PHD"/>
</dbReference>
<evidence type="ECO:0000256" key="3">
    <source>
        <dbReference type="ARBA" id="ARBA00022833"/>
    </source>
</evidence>
<dbReference type="Proteomes" id="UP001153636">
    <property type="component" value="Chromosome 4"/>
</dbReference>
<evidence type="ECO:0000259" key="5">
    <source>
        <dbReference type="PROSITE" id="PS51081"/>
    </source>
</evidence>
<dbReference type="GO" id="GO:0061630">
    <property type="term" value="F:ubiquitin protein ligase activity"/>
    <property type="evidence" value="ECO:0007669"/>
    <property type="project" value="TreeGrafter"/>
</dbReference>
<dbReference type="EMBL" id="OV651816">
    <property type="protein sequence ID" value="CAH1110258.1"/>
    <property type="molecule type" value="Genomic_DNA"/>
</dbReference>
<evidence type="ECO:0000313" key="7">
    <source>
        <dbReference type="Proteomes" id="UP001153636"/>
    </source>
</evidence>
<dbReference type="GO" id="GO:0005737">
    <property type="term" value="C:cytoplasm"/>
    <property type="evidence" value="ECO:0007669"/>
    <property type="project" value="TreeGrafter"/>
</dbReference>
<reference evidence="6" key="1">
    <citation type="submission" date="2022-01" db="EMBL/GenBank/DDBJ databases">
        <authorList>
            <person name="King R."/>
        </authorList>
    </citation>
    <scope>NUCLEOTIDE SEQUENCE</scope>
</reference>
<dbReference type="GO" id="GO:0008270">
    <property type="term" value="F:zinc ion binding"/>
    <property type="evidence" value="ECO:0007669"/>
    <property type="project" value="UniProtKB-KW"/>
</dbReference>
<dbReference type="GO" id="GO:0031624">
    <property type="term" value="F:ubiquitin conjugating enzyme binding"/>
    <property type="evidence" value="ECO:0007669"/>
    <property type="project" value="TreeGrafter"/>
</dbReference>
<name>A0A9P0D1C6_9CUCU</name>
<feature type="domain" description="SIAH-type" evidence="5">
    <location>
        <begin position="325"/>
        <end position="388"/>
    </location>
</feature>
<keyword evidence="2 4" id="KW-0863">Zinc-finger</keyword>
<proteinExistence type="predicted"/>
<dbReference type="GO" id="GO:0043161">
    <property type="term" value="P:proteasome-mediated ubiquitin-dependent protein catabolic process"/>
    <property type="evidence" value="ECO:0007669"/>
    <property type="project" value="TreeGrafter"/>
</dbReference>
<keyword evidence="1" id="KW-0479">Metal-binding</keyword>
<organism evidence="6 7">
    <name type="scientific">Psylliodes chrysocephalus</name>
    <dbReference type="NCBI Taxonomy" id="3402493"/>
    <lineage>
        <taxon>Eukaryota</taxon>
        <taxon>Metazoa</taxon>
        <taxon>Ecdysozoa</taxon>
        <taxon>Arthropoda</taxon>
        <taxon>Hexapoda</taxon>
        <taxon>Insecta</taxon>
        <taxon>Pterygota</taxon>
        <taxon>Neoptera</taxon>
        <taxon>Endopterygota</taxon>
        <taxon>Coleoptera</taxon>
        <taxon>Polyphaga</taxon>
        <taxon>Cucujiformia</taxon>
        <taxon>Chrysomeloidea</taxon>
        <taxon>Chrysomelidae</taxon>
        <taxon>Galerucinae</taxon>
        <taxon>Alticini</taxon>
        <taxon>Psylliodes</taxon>
    </lineage>
</organism>
<dbReference type="OrthoDB" id="6780401at2759"/>
<protein>
    <recommendedName>
        <fullName evidence="5">SIAH-type domain-containing protein</fullName>
    </recommendedName>
</protein>
<dbReference type="Gene3D" id="3.30.40.10">
    <property type="entry name" value="Zinc/RING finger domain, C3HC4 (zinc finger)"/>
    <property type="match status" value="1"/>
</dbReference>
<dbReference type="InterPro" id="IPR004162">
    <property type="entry name" value="SINA-like_animal"/>
</dbReference>
<gene>
    <name evidence="6" type="ORF">PSYICH_LOCUS9803</name>
</gene>
<evidence type="ECO:0000256" key="4">
    <source>
        <dbReference type="PROSITE-ProRule" id="PRU00455"/>
    </source>
</evidence>
<dbReference type="PROSITE" id="PS51081">
    <property type="entry name" value="ZF_SIAH"/>
    <property type="match status" value="1"/>
</dbReference>